<keyword evidence="4" id="KW-1185">Reference proteome</keyword>
<comment type="caution">
    <text evidence="3">The sequence shown here is derived from an EMBL/GenBank/DDBJ whole genome shotgun (WGS) entry which is preliminary data.</text>
</comment>
<sequence>MPPAYAQQPPPEPPRNARGETPVETERRWLSNISSVLFPVLLAAKLLKPKYLTGRPDAMMDRINRIRAWLGLAIVFGLFLRVFYSKKRAVPNMPVSTTPNAEGLPAPATTPGASSLGDALAAGPPPTMPKATSIPTDLSSLFPSGFPTNFPTRAPSGGVPTGVDPGIQDLQQQADDMMETADKAVQLFSVGQEFVSAVVHRIILAPLFCALGLVVVGLFLVLLAHPSVRSLTLHQLTHPLRAMVVFTAVLAVGITAYVLLRNAAGLKNKTYVLNKDGTQTQLVLSWVSAFLVIWCVLFAVGALWQITKHLFAAADGHPLLLPLLTMWLAWSLTLNDITLELGSGMLNGLAAGSDTVPDNVKAAVAIAGSTVISFLSFWEMSRLQKWNGITFRSGPFAPR</sequence>
<feature type="transmembrane region" description="Helical" evidence="2">
    <location>
        <begin position="202"/>
        <end position="223"/>
    </location>
</feature>
<feature type="compositionally biased region" description="Pro residues" evidence="1">
    <location>
        <begin position="1"/>
        <end position="14"/>
    </location>
</feature>
<dbReference type="RefSeq" id="WP_358352040.1">
    <property type="nucleotide sequence ID" value="NZ_JBEZFP010000019.1"/>
</dbReference>
<evidence type="ECO:0000313" key="3">
    <source>
        <dbReference type="EMBL" id="MEU8133865.1"/>
    </source>
</evidence>
<reference evidence="3 4" key="1">
    <citation type="submission" date="2024-06" db="EMBL/GenBank/DDBJ databases">
        <title>The Natural Products Discovery Center: Release of the First 8490 Sequenced Strains for Exploring Actinobacteria Biosynthetic Diversity.</title>
        <authorList>
            <person name="Kalkreuter E."/>
            <person name="Kautsar S.A."/>
            <person name="Yang D."/>
            <person name="Bader C.D."/>
            <person name="Teijaro C.N."/>
            <person name="Fluegel L."/>
            <person name="Davis C.M."/>
            <person name="Simpson J.R."/>
            <person name="Lauterbach L."/>
            <person name="Steele A.D."/>
            <person name="Gui C."/>
            <person name="Meng S."/>
            <person name="Li G."/>
            <person name="Viehrig K."/>
            <person name="Ye F."/>
            <person name="Su P."/>
            <person name="Kiefer A.F."/>
            <person name="Nichols A."/>
            <person name="Cepeda A.J."/>
            <person name="Yan W."/>
            <person name="Fan B."/>
            <person name="Jiang Y."/>
            <person name="Adhikari A."/>
            <person name="Zheng C.-J."/>
            <person name="Schuster L."/>
            <person name="Cowan T.M."/>
            <person name="Smanski M.J."/>
            <person name="Chevrette M.G."/>
            <person name="De Carvalho L.P.S."/>
            <person name="Shen B."/>
        </authorList>
    </citation>
    <scope>NUCLEOTIDE SEQUENCE [LARGE SCALE GENOMIC DNA]</scope>
    <source>
        <strain evidence="3 4">NPDC048946</strain>
    </source>
</reference>
<proteinExistence type="predicted"/>
<keyword evidence="2" id="KW-1133">Transmembrane helix</keyword>
<accession>A0ABV3DDQ1</accession>
<evidence type="ECO:0000256" key="2">
    <source>
        <dbReference type="SAM" id="Phobius"/>
    </source>
</evidence>
<feature type="transmembrane region" description="Helical" evidence="2">
    <location>
        <begin position="68"/>
        <end position="84"/>
    </location>
</feature>
<gene>
    <name evidence="3" type="ORF">AB0C36_10180</name>
</gene>
<name>A0ABV3DDQ1_9ACTN</name>
<organism evidence="3 4">
    <name type="scientific">Streptodolium elevatio</name>
    <dbReference type="NCBI Taxonomy" id="3157996"/>
    <lineage>
        <taxon>Bacteria</taxon>
        <taxon>Bacillati</taxon>
        <taxon>Actinomycetota</taxon>
        <taxon>Actinomycetes</taxon>
        <taxon>Kitasatosporales</taxon>
        <taxon>Streptomycetaceae</taxon>
        <taxon>Streptodolium</taxon>
    </lineage>
</organism>
<keyword evidence="2" id="KW-0472">Membrane</keyword>
<feature type="transmembrane region" description="Helical" evidence="2">
    <location>
        <begin position="244"/>
        <end position="263"/>
    </location>
</feature>
<feature type="region of interest" description="Disordered" evidence="1">
    <location>
        <begin position="1"/>
        <end position="23"/>
    </location>
</feature>
<dbReference type="EMBL" id="JBEZFP010000019">
    <property type="protein sequence ID" value="MEU8133865.1"/>
    <property type="molecule type" value="Genomic_DNA"/>
</dbReference>
<feature type="region of interest" description="Disordered" evidence="1">
    <location>
        <begin position="95"/>
        <end position="114"/>
    </location>
</feature>
<protein>
    <submittedName>
        <fullName evidence="3">Uncharacterized protein</fullName>
    </submittedName>
</protein>
<dbReference type="Proteomes" id="UP001551482">
    <property type="component" value="Unassembled WGS sequence"/>
</dbReference>
<evidence type="ECO:0000256" key="1">
    <source>
        <dbReference type="SAM" id="MobiDB-lite"/>
    </source>
</evidence>
<keyword evidence="2" id="KW-0812">Transmembrane</keyword>
<feature type="transmembrane region" description="Helical" evidence="2">
    <location>
        <begin position="283"/>
        <end position="307"/>
    </location>
</feature>
<evidence type="ECO:0000313" key="4">
    <source>
        <dbReference type="Proteomes" id="UP001551482"/>
    </source>
</evidence>